<evidence type="ECO:0000256" key="1">
    <source>
        <dbReference type="SAM" id="MobiDB-lite"/>
    </source>
</evidence>
<sequence>MPAPAKRPASAGAATSLELSVAAILCSLLLFCFVGSLARLCCYCHRRKGKQDDRDDRDDPRVSQALLVDASAFGSRSAGSKAAPAASGKEVTAQSAAPSRGLPDELGSATAKCDALSHHTPSRRVSGTHRMSAGPERVPLLQGIRTYGTTAPPSSDTQHRCTGEGAVPCVLFTANEATAAAADELEEEYACVGEEERPWVVPVPDENVGAARVVSPVTLSLSSRNGKASCGSASAPHRAASAASAAAFDVVVSQEPISPNIHMPGADGRHNAAVPRSPMHITAAVAAAAGVVKVSPATAAVSLHAEDGGEAATTLQDIDARLSSVRLELRGAERELHLAVQSTKRERAELVRVTAEVEDMQQYKRTLDGMIAFTVNELESAVRGVEEAEEKLVQSSAAVKSQHDSLHAALRDRTGTV</sequence>
<organism evidence="2 3">
    <name type="scientific">Novymonas esmeraldas</name>
    <dbReference type="NCBI Taxonomy" id="1808958"/>
    <lineage>
        <taxon>Eukaryota</taxon>
        <taxon>Discoba</taxon>
        <taxon>Euglenozoa</taxon>
        <taxon>Kinetoplastea</taxon>
        <taxon>Metakinetoplastina</taxon>
        <taxon>Trypanosomatida</taxon>
        <taxon>Trypanosomatidae</taxon>
        <taxon>Novymonas</taxon>
    </lineage>
</organism>
<feature type="compositionally biased region" description="Low complexity" evidence="1">
    <location>
        <begin position="77"/>
        <end position="88"/>
    </location>
</feature>
<name>A0AAW0EVK5_9TRYP</name>
<dbReference type="Proteomes" id="UP001430356">
    <property type="component" value="Unassembled WGS sequence"/>
</dbReference>
<dbReference type="EMBL" id="JAECZO010000140">
    <property type="protein sequence ID" value="KAK7198272.1"/>
    <property type="molecule type" value="Genomic_DNA"/>
</dbReference>
<evidence type="ECO:0000313" key="3">
    <source>
        <dbReference type="Proteomes" id="UP001430356"/>
    </source>
</evidence>
<reference evidence="2 3" key="1">
    <citation type="journal article" date="2021" name="MBio">
        <title>A New Model Trypanosomatid, Novymonas esmeraldas: Genomic Perception of Its 'Candidatus Pandoraea novymonadis' Endosymbiont.</title>
        <authorList>
            <person name="Zakharova A."/>
            <person name="Saura A."/>
            <person name="Butenko A."/>
            <person name="Podesvova L."/>
            <person name="Warmusova S."/>
            <person name="Kostygov A.Y."/>
            <person name="Nenarokova A."/>
            <person name="Lukes J."/>
            <person name="Opperdoes F.R."/>
            <person name="Yurchenko V."/>
        </authorList>
    </citation>
    <scope>NUCLEOTIDE SEQUENCE [LARGE SCALE GENOMIC DNA]</scope>
    <source>
        <strain evidence="2 3">E262AT.01</strain>
    </source>
</reference>
<dbReference type="AlphaFoldDB" id="A0AAW0EVK5"/>
<protein>
    <submittedName>
        <fullName evidence="2">Uncharacterized protein</fullName>
    </submittedName>
</protein>
<evidence type="ECO:0000313" key="2">
    <source>
        <dbReference type="EMBL" id="KAK7198272.1"/>
    </source>
</evidence>
<comment type="caution">
    <text evidence="2">The sequence shown here is derived from an EMBL/GenBank/DDBJ whole genome shotgun (WGS) entry which is preliminary data.</text>
</comment>
<gene>
    <name evidence="2" type="ORF">NESM_000784700</name>
</gene>
<feature type="region of interest" description="Disordered" evidence="1">
    <location>
        <begin position="77"/>
        <end position="137"/>
    </location>
</feature>
<accession>A0AAW0EVK5</accession>
<proteinExistence type="predicted"/>
<keyword evidence="3" id="KW-1185">Reference proteome</keyword>